<dbReference type="InParanoid" id="A0A1S3EIX0"/>
<evidence type="ECO:0000313" key="5">
    <source>
        <dbReference type="Proteomes" id="UP000081671"/>
    </source>
</evidence>
<dbReference type="InterPro" id="IPR036860">
    <property type="entry name" value="SH2_dom_sf"/>
</dbReference>
<name>A0A1S3EIX0_DIPOR</name>
<evidence type="ECO:0000313" key="6">
    <source>
        <dbReference type="RefSeq" id="XP_012864338.1"/>
    </source>
</evidence>
<evidence type="ECO:0000256" key="2">
    <source>
        <dbReference type="PROSITE-ProRule" id="PRU00191"/>
    </source>
</evidence>
<dbReference type="InterPro" id="IPR000980">
    <property type="entry name" value="SH2"/>
</dbReference>
<dbReference type="Pfam" id="PF00017">
    <property type="entry name" value="SH2"/>
    <property type="match status" value="1"/>
</dbReference>
<organism evidence="5 6">
    <name type="scientific">Dipodomys ordii</name>
    <name type="common">Ord's kangaroo rat</name>
    <dbReference type="NCBI Taxonomy" id="10020"/>
    <lineage>
        <taxon>Eukaryota</taxon>
        <taxon>Metazoa</taxon>
        <taxon>Chordata</taxon>
        <taxon>Craniata</taxon>
        <taxon>Vertebrata</taxon>
        <taxon>Euteleostomi</taxon>
        <taxon>Mammalia</taxon>
        <taxon>Eutheria</taxon>
        <taxon>Euarchontoglires</taxon>
        <taxon>Glires</taxon>
        <taxon>Rodentia</taxon>
        <taxon>Castorimorpha</taxon>
        <taxon>Heteromyidae</taxon>
        <taxon>Dipodomyinae</taxon>
        <taxon>Dipodomys</taxon>
    </lineage>
</organism>
<dbReference type="RefSeq" id="XP_012864338.1">
    <property type="nucleotide sequence ID" value="XM_013008884.1"/>
</dbReference>
<sequence length="380" mass="42722">MPRTMNSPGNKRTTKEGSSDLKFQNFSLPKNRSWPRLSAAKEHTGHTTNTANICLGESRQRNLAAVLSRAAYPIDDNYEDPELQLAEAWTTMKILPARPLKESEYADTRHFKAVMDDPLPSPLDQQGQSRQTKQEIPLPPPRPPLTLPKKYQPLPTAPPETSVSALDNCTPCHTFPEAPRGPRFSSSDKANAILPLSEHSEDCSCHCQSDHKGSMHSCSLQRCPSPATDGPCENMLPHKNTSQREPVPTMLDAKELQHQEWYVGECSRQAVEEALVKESKDGTFLVRDCSTKSRAEPYVLVVFHGNKVYNVKIRFLEKDQKFALGTGLRGDKKFDSVEDMTEYYKYFPIMLIDGKDKTGGHREECYLTQPLPLGTRVAPW</sequence>
<dbReference type="GO" id="GO:0005737">
    <property type="term" value="C:cytoplasm"/>
    <property type="evidence" value="ECO:0007669"/>
    <property type="project" value="UniProtKB-ARBA"/>
</dbReference>
<dbReference type="OrthoDB" id="9945442at2759"/>
<feature type="domain" description="SH2" evidence="4">
    <location>
        <begin position="261"/>
        <end position="371"/>
    </location>
</feature>
<dbReference type="SUPFAM" id="SSF55550">
    <property type="entry name" value="SH2 domain"/>
    <property type="match status" value="1"/>
</dbReference>
<evidence type="ECO:0000259" key="4">
    <source>
        <dbReference type="PROSITE" id="PS50001"/>
    </source>
</evidence>
<dbReference type="PANTHER" id="PTHR14098">
    <property type="entry name" value="SH2 DOMAIN CONTAINING PROTEIN"/>
    <property type="match status" value="1"/>
</dbReference>
<dbReference type="PANTHER" id="PTHR14098:SF2">
    <property type="entry name" value="CYTOKINE-DEPENDENT HEMATOPOIETIC CELL LINKER"/>
    <property type="match status" value="1"/>
</dbReference>
<dbReference type="CTD" id="116449"/>
<dbReference type="Gene3D" id="3.30.505.10">
    <property type="entry name" value="SH2 domain"/>
    <property type="match status" value="1"/>
</dbReference>
<evidence type="ECO:0000256" key="3">
    <source>
        <dbReference type="SAM" id="MobiDB-lite"/>
    </source>
</evidence>
<dbReference type="STRING" id="10020.ENSDORP00000016220"/>
<dbReference type="Proteomes" id="UP000081671">
    <property type="component" value="Unplaced"/>
</dbReference>
<feature type="compositionally biased region" description="Pro residues" evidence="3">
    <location>
        <begin position="137"/>
        <end position="146"/>
    </location>
</feature>
<keyword evidence="5" id="KW-1185">Reference proteome</keyword>
<dbReference type="FunFam" id="3.30.505.10:FF:000016">
    <property type="entry name" value="B-cell linker protein isoform 2"/>
    <property type="match status" value="1"/>
</dbReference>
<dbReference type="InterPro" id="IPR051751">
    <property type="entry name" value="Immunoreceptor_sig_adapters"/>
</dbReference>
<evidence type="ECO:0000256" key="1">
    <source>
        <dbReference type="ARBA" id="ARBA00022999"/>
    </source>
</evidence>
<feature type="region of interest" description="Disordered" evidence="3">
    <location>
        <begin position="114"/>
        <end position="163"/>
    </location>
</feature>
<dbReference type="GO" id="GO:0007169">
    <property type="term" value="P:cell surface receptor protein tyrosine kinase signaling pathway"/>
    <property type="evidence" value="ECO:0007669"/>
    <property type="project" value="TreeGrafter"/>
</dbReference>
<dbReference type="FunCoup" id="A0A1S3EIX0">
    <property type="interactions" value="55"/>
</dbReference>
<protein>
    <submittedName>
        <fullName evidence="6">Cytokine-dependent hematopoietic cell linker</fullName>
    </submittedName>
</protein>
<feature type="region of interest" description="Disordered" evidence="3">
    <location>
        <begin position="1"/>
        <end position="26"/>
    </location>
</feature>
<gene>
    <name evidence="6" type="primary">Clnk</name>
</gene>
<reference evidence="6" key="1">
    <citation type="submission" date="2025-08" db="UniProtKB">
        <authorList>
            <consortium name="RefSeq"/>
        </authorList>
    </citation>
    <scope>IDENTIFICATION</scope>
    <source>
        <tissue evidence="6">Kidney</tissue>
    </source>
</reference>
<keyword evidence="1 2" id="KW-0727">SH2 domain</keyword>
<accession>A0A1S3EIX0</accession>
<feature type="compositionally biased region" description="Polar residues" evidence="3">
    <location>
        <begin position="1"/>
        <end position="11"/>
    </location>
</feature>
<dbReference type="KEGG" id="dord:105980141"/>
<dbReference type="SMART" id="SM00252">
    <property type="entry name" value="SH2"/>
    <property type="match status" value="1"/>
</dbReference>
<dbReference type="PRINTS" id="PR00401">
    <property type="entry name" value="SH2DOMAIN"/>
</dbReference>
<dbReference type="PROSITE" id="PS50001">
    <property type="entry name" value="SH2"/>
    <property type="match status" value="1"/>
</dbReference>
<dbReference type="AlphaFoldDB" id="A0A1S3EIX0"/>
<dbReference type="GeneID" id="105980141"/>
<proteinExistence type="predicted"/>
<dbReference type="GO" id="GO:0035556">
    <property type="term" value="P:intracellular signal transduction"/>
    <property type="evidence" value="ECO:0007669"/>
    <property type="project" value="TreeGrafter"/>
</dbReference>